<dbReference type="Pfam" id="PF00126">
    <property type="entry name" value="HTH_1"/>
    <property type="match status" value="1"/>
</dbReference>
<dbReference type="EMBL" id="JABEQE010000002">
    <property type="protein sequence ID" value="MBB2170974.1"/>
    <property type="molecule type" value="Genomic_DNA"/>
</dbReference>
<dbReference type="GO" id="GO:0003700">
    <property type="term" value="F:DNA-binding transcription factor activity"/>
    <property type="evidence" value="ECO:0007669"/>
    <property type="project" value="InterPro"/>
</dbReference>
<dbReference type="RefSeq" id="WP_182977629.1">
    <property type="nucleotide sequence ID" value="NZ_BAABGB010000001.1"/>
</dbReference>
<evidence type="ECO:0000259" key="5">
    <source>
        <dbReference type="PROSITE" id="PS50931"/>
    </source>
</evidence>
<dbReference type="InterPro" id="IPR036390">
    <property type="entry name" value="WH_DNA-bd_sf"/>
</dbReference>
<dbReference type="InterPro" id="IPR005119">
    <property type="entry name" value="LysR_subst-bd"/>
</dbReference>
<dbReference type="Proteomes" id="UP000577891">
    <property type="component" value="Unassembled WGS sequence"/>
</dbReference>
<reference evidence="6 7" key="1">
    <citation type="submission" date="2020-04" db="EMBL/GenBank/DDBJ databases">
        <title>Description of novel Gluconacetobacter.</title>
        <authorList>
            <person name="Sombolestani A."/>
        </authorList>
    </citation>
    <scope>NUCLEOTIDE SEQUENCE [LARGE SCALE GENOMIC DNA]</scope>
    <source>
        <strain evidence="6 7">LMG 27724</strain>
    </source>
</reference>
<evidence type="ECO:0000256" key="1">
    <source>
        <dbReference type="ARBA" id="ARBA00009437"/>
    </source>
</evidence>
<dbReference type="Pfam" id="PF03466">
    <property type="entry name" value="LysR_substrate"/>
    <property type="match status" value="1"/>
</dbReference>
<keyword evidence="7" id="KW-1185">Reference proteome</keyword>
<protein>
    <submittedName>
        <fullName evidence="6">LysR family transcriptional regulator</fullName>
    </submittedName>
</protein>
<dbReference type="PROSITE" id="PS50931">
    <property type="entry name" value="HTH_LYSR"/>
    <property type="match status" value="1"/>
</dbReference>
<dbReference type="InterPro" id="IPR050950">
    <property type="entry name" value="HTH-type_LysR_regulators"/>
</dbReference>
<evidence type="ECO:0000313" key="6">
    <source>
        <dbReference type="EMBL" id="MBB2170974.1"/>
    </source>
</evidence>
<dbReference type="InterPro" id="IPR000847">
    <property type="entry name" value="LysR_HTH_N"/>
</dbReference>
<organism evidence="6 7">
    <name type="scientific">Gluconacetobacter asukensis</name>
    <dbReference type="NCBI Taxonomy" id="1017181"/>
    <lineage>
        <taxon>Bacteria</taxon>
        <taxon>Pseudomonadati</taxon>
        <taxon>Pseudomonadota</taxon>
        <taxon>Alphaproteobacteria</taxon>
        <taxon>Acetobacterales</taxon>
        <taxon>Acetobacteraceae</taxon>
        <taxon>Gluconacetobacter</taxon>
    </lineage>
</organism>
<evidence type="ECO:0000313" key="7">
    <source>
        <dbReference type="Proteomes" id="UP000577891"/>
    </source>
</evidence>
<dbReference type="GO" id="GO:0005829">
    <property type="term" value="C:cytosol"/>
    <property type="evidence" value="ECO:0007669"/>
    <property type="project" value="TreeGrafter"/>
</dbReference>
<dbReference type="CDD" id="cd05466">
    <property type="entry name" value="PBP2_LTTR_substrate"/>
    <property type="match status" value="1"/>
</dbReference>
<dbReference type="Gene3D" id="1.10.10.10">
    <property type="entry name" value="Winged helix-like DNA-binding domain superfamily/Winged helix DNA-binding domain"/>
    <property type="match status" value="1"/>
</dbReference>
<name>A0A7W4IXQ5_9PROT</name>
<comment type="caution">
    <text evidence="6">The sequence shown here is derived from an EMBL/GenBank/DDBJ whole genome shotgun (WGS) entry which is preliminary data.</text>
</comment>
<dbReference type="GO" id="GO:0003677">
    <property type="term" value="F:DNA binding"/>
    <property type="evidence" value="ECO:0007669"/>
    <property type="project" value="UniProtKB-KW"/>
</dbReference>
<comment type="similarity">
    <text evidence="1">Belongs to the LysR transcriptional regulatory family.</text>
</comment>
<dbReference type="SUPFAM" id="SSF46785">
    <property type="entry name" value="Winged helix' DNA-binding domain"/>
    <property type="match status" value="1"/>
</dbReference>
<feature type="domain" description="HTH lysR-type" evidence="5">
    <location>
        <begin position="7"/>
        <end position="57"/>
    </location>
</feature>
<dbReference type="PANTHER" id="PTHR30419">
    <property type="entry name" value="HTH-TYPE TRANSCRIPTIONAL REGULATOR YBHD"/>
    <property type="match status" value="1"/>
</dbReference>
<dbReference type="PANTHER" id="PTHR30419:SF2">
    <property type="entry name" value="LYSR FAMILY TRANSCRIPTIONAL REGULATOR"/>
    <property type="match status" value="1"/>
</dbReference>
<keyword evidence="3" id="KW-0238">DNA-binding</keyword>
<gene>
    <name evidence="6" type="ORF">HLH35_02370</name>
</gene>
<dbReference type="AlphaFoldDB" id="A0A7W4IXQ5"/>
<keyword evidence="4" id="KW-0804">Transcription</keyword>
<sequence>MSRFSIYFEMVAQTGSIRQAASALNVSASAVNRQILTVEQEMELLLFHRHSAGLTLTTAGELLLAAIMSGKRDFESFRTRLEDLSGLRRGLVEMAVVEAVSDRFIPEILLEVNKLYPRVEFNIRTLDIAEIWEAVTSNEVDFGISIREGASKKVRTVATLNSPVGLVVRSDHPLADLRETRLSHAVGLKLILPSGTLAIGANIRETLARHSVNLHAAITSNRIVSIKSLVRSGLGAGLLTLADVMNEVKAREFSFVRLIDTGITPLNFSLFYHVQRSISPAAQTVIDLISDKFNSILDETDQT</sequence>
<dbReference type="InterPro" id="IPR036388">
    <property type="entry name" value="WH-like_DNA-bd_sf"/>
</dbReference>
<accession>A0A7W4IXQ5</accession>
<evidence type="ECO:0000256" key="4">
    <source>
        <dbReference type="ARBA" id="ARBA00023163"/>
    </source>
</evidence>
<evidence type="ECO:0000256" key="2">
    <source>
        <dbReference type="ARBA" id="ARBA00023015"/>
    </source>
</evidence>
<keyword evidence="2" id="KW-0805">Transcription regulation</keyword>
<evidence type="ECO:0000256" key="3">
    <source>
        <dbReference type="ARBA" id="ARBA00023125"/>
    </source>
</evidence>
<dbReference type="Gene3D" id="3.40.190.290">
    <property type="match status" value="1"/>
</dbReference>
<dbReference type="SUPFAM" id="SSF53850">
    <property type="entry name" value="Periplasmic binding protein-like II"/>
    <property type="match status" value="1"/>
</dbReference>
<proteinExistence type="inferred from homology"/>